<protein>
    <submittedName>
        <fullName evidence="1">Uncharacterized protein</fullName>
    </submittedName>
</protein>
<evidence type="ECO:0000313" key="2">
    <source>
        <dbReference type="Proteomes" id="UP000262172"/>
    </source>
</evidence>
<proteinExistence type="predicted"/>
<dbReference type="RefSeq" id="WP_116241549.1">
    <property type="nucleotide sequence ID" value="NZ_QUAB01000036.1"/>
</dbReference>
<reference evidence="1 2" key="1">
    <citation type="submission" date="2018-08" db="EMBL/GenBank/DDBJ databases">
        <title>Isolation, diversity and antifungal activity of Actinobacteria from cow dung.</title>
        <authorList>
            <person name="Ling L."/>
        </authorList>
    </citation>
    <scope>NUCLEOTIDE SEQUENCE [LARGE SCALE GENOMIC DNA]</scope>
    <source>
        <strain evidence="1 2">NEAU-LLE</strain>
    </source>
</reference>
<gene>
    <name evidence="1" type="ORF">DY023_06580</name>
</gene>
<dbReference type="AlphaFoldDB" id="A0A371NW00"/>
<comment type="caution">
    <text evidence="1">The sequence shown here is derived from an EMBL/GenBank/DDBJ whole genome shotgun (WGS) entry which is preliminary data.</text>
</comment>
<evidence type="ECO:0000313" key="1">
    <source>
        <dbReference type="EMBL" id="REJ06291.1"/>
    </source>
</evidence>
<name>A0A371NW00_9MICO</name>
<dbReference type="EMBL" id="QUAB01000036">
    <property type="protein sequence ID" value="REJ06291.1"/>
    <property type="molecule type" value="Genomic_DNA"/>
</dbReference>
<dbReference type="Proteomes" id="UP000262172">
    <property type="component" value="Unassembled WGS sequence"/>
</dbReference>
<keyword evidence="2" id="KW-1185">Reference proteome</keyword>
<accession>A0A371NW00</accession>
<organism evidence="1 2">
    <name type="scientific">Microbacterium bovistercoris</name>
    <dbReference type="NCBI Taxonomy" id="2293570"/>
    <lineage>
        <taxon>Bacteria</taxon>
        <taxon>Bacillati</taxon>
        <taxon>Actinomycetota</taxon>
        <taxon>Actinomycetes</taxon>
        <taxon>Micrococcales</taxon>
        <taxon>Microbacteriaceae</taxon>
        <taxon>Microbacterium</taxon>
    </lineage>
</organism>
<sequence length="149" mass="16721">MNTLTARPPQLAVLADIDKQIAELVERRVTTTEEMLADLDWMETPLTRLPDFYAGKLDGAPVGTRVHIVAQYEERPRDEFSMMRFSTHTPEACEAEWCCAGEAGGIVKGGGPTRWRFRCEGTFEFIGSANSGWRGSREFLFIQDDSTQA</sequence>